<evidence type="ECO:0000256" key="2">
    <source>
        <dbReference type="ARBA" id="ARBA00004370"/>
    </source>
</evidence>
<keyword evidence="10 12" id="KW-0472">Membrane</keyword>
<protein>
    <recommendedName>
        <fullName evidence="3">histidine kinase</fullName>
        <ecNumber evidence="3">2.7.13.3</ecNumber>
    </recommendedName>
</protein>
<evidence type="ECO:0000256" key="7">
    <source>
        <dbReference type="ARBA" id="ARBA00022777"/>
    </source>
</evidence>
<feature type="domain" description="Histidine kinase" evidence="13">
    <location>
        <begin position="246"/>
        <end position="446"/>
    </location>
</feature>
<evidence type="ECO:0000256" key="4">
    <source>
        <dbReference type="ARBA" id="ARBA00022553"/>
    </source>
</evidence>
<feature type="transmembrane region" description="Helical" evidence="12">
    <location>
        <begin position="167"/>
        <end position="190"/>
    </location>
</feature>
<keyword evidence="16" id="KW-1185">Reference proteome</keyword>
<dbReference type="InterPro" id="IPR004358">
    <property type="entry name" value="Sig_transdc_His_kin-like_C"/>
</dbReference>
<keyword evidence="15" id="KW-0547">Nucleotide-binding</keyword>
<name>A0ABU3BD67_9GAMM</name>
<dbReference type="SUPFAM" id="SSF47384">
    <property type="entry name" value="Homodimeric domain of signal transducing histidine kinase"/>
    <property type="match status" value="1"/>
</dbReference>
<keyword evidence="6 12" id="KW-0812">Transmembrane</keyword>
<dbReference type="RefSeq" id="WP_311659203.1">
    <property type="nucleotide sequence ID" value="NZ_JAVRHY010000009.1"/>
</dbReference>
<comment type="subcellular location">
    <subcellularLocation>
        <location evidence="2">Membrane</location>
    </subcellularLocation>
</comment>
<evidence type="ECO:0000256" key="11">
    <source>
        <dbReference type="SAM" id="Coils"/>
    </source>
</evidence>
<dbReference type="Gene3D" id="1.10.287.130">
    <property type="match status" value="1"/>
</dbReference>
<keyword evidence="8 12" id="KW-1133">Transmembrane helix</keyword>
<dbReference type="PROSITE" id="PS50109">
    <property type="entry name" value="HIS_KIN"/>
    <property type="match status" value="1"/>
</dbReference>
<dbReference type="PROSITE" id="PS50885">
    <property type="entry name" value="HAMP"/>
    <property type="match status" value="1"/>
</dbReference>
<evidence type="ECO:0000256" key="6">
    <source>
        <dbReference type="ARBA" id="ARBA00022692"/>
    </source>
</evidence>
<feature type="coiled-coil region" evidence="11">
    <location>
        <begin position="223"/>
        <end position="250"/>
    </location>
</feature>
<dbReference type="GO" id="GO:0005524">
    <property type="term" value="F:ATP binding"/>
    <property type="evidence" value="ECO:0007669"/>
    <property type="project" value="UniProtKB-KW"/>
</dbReference>
<evidence type="ECO:0000256" key="12">
    <source>
        <dbReference type="SAM" id="Phobius"/>
    </source>
</evidence>
<keyword evidence="15" id="KW-0067">ATP-binding</keyword>
<sequence>MNSLAARLLVAAGLVLLAFVALTGLALERAVYQRALQAERDKLQGLTYALLGSAEIGDDGSFRLPERSLPDSDLARPGGGLYALVTDGDGAVIWQSPSIIDFIAPPPAPGVGQWRFVPPEAGDNRWIKLAFGIRWVAGEDQDYRFTLMVAESAEPLTAQLERFRGVLWLWLSGAAGLLLAVQLAILRWGLAPVRRLSRSLRDIEAGRRERIEGQHPKELRSLVRSLNALLASEKARLERYRNALADLAHALKTPVAVLRGMTNEPALPDEQRRHLQGQLARINEIVDYQVQRAAAAGTRTLAPPVALAPIVERLAGALRKVYAEAGTEFRVDIDRRLTAAADEGDLTEVIGNVMDNAAKYGRGRVQVSGARDGDATLVFIDDDGDGFPEDEPDTLLQRGVRADARREGQGIGLAVTAEIVKAYGGDIQLTRAPTLGGGRVSLRLPG</sequence>
<dbReference type="EC" id="2.7.13.3" evidence="3"/>
<proteinExistence type="predicted"/>
<dbReference type="EMBL" id="JAVRHY010000009">
    <property type="protein sequence ID" value="MDT0618931.1"/>
    <property type="molecule type" value="Genomic_DNA"/>
</dbReference>
<organism evidence="15 16">
    <name type="scientific">Spectribacter acetivorans</name>
    <dbReference type="NCBI Taxonomy" id="3075603"/>
    <lineage>
        <taxon>Bacteria</taxon>
        <taxon>Pseudomonadati</taxon>
        <taxon>Pseudomonadota</taxon>
        <taxon>Gammaproteobacteria</taxon>
        <taxon>Salinisphaerales</taxon>
        <taxon>Salinisphaeraceae</taxon>
        <taxon>Spectribacter</taxon>
    </lineage>
</organism>
<dbReference type="PANTHER" id="PTHR45436">
    <property type="entry name" value="SENSOR HISTIDINE KINASE YKOH"/>
    <property type="match status" value="1"/>
</dbReference>
<dbReference type="Pfam" id="PF00672">
    <property type="entry name" value="HAMP"/>
    <property type="match status" value="1"/>
</dbReference>
<evidence type="ECO:0000259" key="13">
    <source>
        <dbReference type="PROSITE" id="PS50109"/>
    </source>
</evidence>
<gene>
    <name evidence="15" type="ORF">RM531_10635</name>
</gene>
<comment type="caution">
    <text evidence="15">The sequence shown here is derived from an EMBL/GenBank/DDBJ whole genome shotgun (WGS) entry which is preliminary data.</text>
</comment>
<dbReference type="InterPro" id="IPR003660">
    <property type="entry name" value="HAMP_dom"/>
</dbReference>
<evidence type="ECO:0000313" key="16">
    <source>
        <dbReference type="Proteomes" id="UP001259982"/>
    </source>
</evidence>
<evidence type="ECO:0000256" key="5">
    <source>
        <dbReference type="ARBA" id="ARBA00022679"/>
    </source>
</evidence>
<dbReference type="Gene3D" id="3.30.565.10">
    <property type="entry name" value="Histidine kinase-like ATPase, C-terminal domain"/>
    <property type="match status" value="1"/>
</dbReference>
<dbReference type="SUPFAM" id="SSF55874">
    <property type="entry name" value="ATPase domain of HSP90 chaperone/DNA topoisomerase II/histidine kinase"/>
    <property type="match status" value="1"/>
</dbReference>
<keyword evidence="9" id="KW-0902">Two-component regulatory system</keyword>
<keyword evidence="4" id="KW-0597">Phosphoprotein</keyword>
<keyword evidence="11" id="KW-0175">Coiled coil</keyword>
<dbReference type="InterPro" id="IPR003661">
    <property type="entry name" value="HisK_dim/P_dom"/>
</dbReference>
<evidence type="ECO:0000256" key="3">
    <source>
        <dbReference type="ARBA" id="ARBA00012438"/>
    </source>
</evidence>
<dbReference type="InterPro" id="IPR050428">
    <property type="entry name" value="TCS_sensor_his_kinase"/>
</dbReference>
<dbReference type="InterPro" id="IPR003594">
    <property type="entry name" value="HATPase_dom"/>
</dbReference>
<dbReference type="InterPro" id="IPR036890">
    <property type="entry name" value="HATPase_C_sf"/>
</dbReference>
<feature type="domain" description="HAMP" evidence="14">
    <location>
        <begin position="187"/>
        <end position="238"/>
    </location>
</feature>
<evidence type="ECO:0000256" key="10">
    <source>
        <dbReference type="ARBA" id="ARBA00023136"/>
    </source>
</evidence>
<comment type="catalytic activity">
    <reaction evidence="1">
        <text>ATP + protein L-histidine = ADP + protein N-phospho-L-histidine.</text>
        <dbReference type="EC" id="2.7.13.3"/>
    </reaction>
</comment>
<evidence type="ECO:0000259" key="14">
    <source>
        <dbReference type="PROSITE" id="PS50885"/>
    </source>
</evidence>
<evidence type="ECO:0000256" key="1">
    <source>
        <dbReference type="ARBA" id="ARBA00000085"/>
    </source>
</evidence>
<accession>A0ABU3BD67</accession>
<reference evidence="15 16" key="1">
    <citation type="submission" date="2023-09" db="EMBL/GenBank/DDBJ databases">
        <authorList>
            <person name="Rey-Velasco X."/>
        </authorList>
    </citation>
    <scope>NUCLEOTIDE SEQUENCE [LARGE SCALE GENOMIC DNA]</scope>
    <source>
        <strain evidence="15 16">P385</strain>
    </source>
</reference>
<dbReference type="Pfam" id="PF02518">
    <property type="entry name" value="HATPase_c"/>
    <property type="match status" value="1"/>
</dbReference>
<dbReference type="InterPro" id="IPR005467">
    <property type="entry name" value="His_kinase_dom"/>
</dbReference>
<keyword evidence="5" id="KW-0808">Transferase</keyword>
<dbReference type="PANTHER" id="PTHR45436:SF4">
    <property type="entry name" value="SENSOR PROTEIN PHOQ"/>
    <property type="match status" value="1"/>
</dbReference>
<dbReference type="InterPro" id="IPR036097">
    <property type="entry name" value="HisK_dim/P_sf"/>
</dbReference>
<dbReference type="PRINTS" id="PR00344">
    <property type="entry name" value="BCTRLSENSOR"/>
</dbReference>
<evidence type="ECO:0000256" key="9">
    <source>
        <dbReference type="ARBA" id="ARBA00023012"/>
    </source>
</evidence>
<evidence type="ECO:0000256" key="8">
    <source>
        <dbReference type="ARBA" id="ARBA00022989"/>
    </source>
</evidence>
<keyword evidence="7" id="KW-0418">Kinase</keyword>
<dbReference type="CDD" id="cd00082">
    <property type="entry name" value="HisKA"/>
    <property type="match status" value="1"/>
</dbReference>
<evidence type="ECO:0000313" key="15">
    <source>
        <dbReference type="EMBL" id="MDT0618931.1"/>
    </source>
</evidence>
<dbReference type="Proteomes" id="UP001259982">
    <property type="component" value="Unassembled WGS sequence"/>
</dbReference>
<dbReference type="SMART" id="SM00387">
    <property type="entry name" value="HATPase_c"/>
    <property type="match status" value="1"/>
</dbReference>